<dbReference type="Proteomes" id="UP000291338">
    <property type="component" value="Unassembled WGS sequence"/>
</dbReference>
<feature type="transmembrane region" description="Helical" evidence="1">
    <location>
        <begin position="846"/>
        <end position="863"/>
    </location>
</feature>
<feature type="transmembrane region" description="Helical" evidence="1">
    <location>
        <begin position="357"/>
        <end position="377"/>
    </location>
</feature>
<feature type="transmembrane region" description="Helical" evidence="1">
    <location>
        <begin position="331"/>
        <end position="350"/>
    </location>
</feature>
<dbReference type="PRINTS" id="PR00702">
    <property type="entry name" value="ACRIFLAVINRP"/>
</dbReference>
<feature type="transmembrane region" description="Helical" evidence="1">
    <location>
        <begin position="902"/>
        <end position="923"/>
    </location>
</feature>
<dbReference type="Pfam" id="PF00873">
    <property type="entry name" value="ACR_tran"/>
    <property type="match status" value="1"/>
</dbReference>
<feature type="transmembrane region" description="Helical" evidence="1">
    <location>
        <begin position="950"/>
        <end position="967"/>
    </location>
</feature>
<feature type="transmembrane region" description="Helical" evidence="1">
    <location>
        <begin position="460"/>
        <end position="482"/>
    </location>
</feature>
<dbReference type="EMBL" id="PPSX01000021">
    <property type="protein sequence ID" value="RZQ53808.1"/>
    <property type="molecule type" value="Genomic_DNA"/>
</dbReference>
<dbReference type="Gene3D" id="3.30.70.1440">
    <property type="entry name" value="Multidrug efflux transporter AcrB pore domain"/>
    <property type="match status" value="1"/>
</dbReference>
<feature type="transmembrane region" description="Helical" evidence="1">
    <location>
        <begin position="383"/>
        <end position="408"/>
    </location>
</feature>
<keyword evidence="1" id="KW-0812">Transmembrane</keyword>
<dbReference type="GO" id="GO:0005886">
    <property type="term" value="C:plasma membrane"/>
    <property type="evidence" value="ECO:0007669"/>
    <property type="project" value="TreeGrafter"/>
</dbReference>
<sequence length="1027" mass="113083">MKLKQLNAIVLVLALACIIVGAYQATTLKNALLPPIKKPMLVLYTSWQGKGAEEIEQTLIAPLEQQLKTLDGLMRIKSSVGAGNAATKLYFPHDIDMDKTYLEVLSQINQVPNWPAQVAPPRVVNQSSGANITLASAMLFSSEEKSKDEYIKVMKGIVEPQLAKVAGISRLEKAFNNTEQRIDITFDPDTLAQYELSTDEVAYALRNLKDQSGNQLTIGSRNYNLHFKGQLTLNELQDLIITVRNGHVVRLAEIATISVTPRDKWGYASFKGDRAYYFSMDPTANVDAMATISEIKQVFKNLNEHALKPYNMQISLSRDDSKSIQQALDQVYGNLVLGIFLACALLFFFFRNMKAISIIFFAVPVCLALVIIGMKLGNYSLNVISLAGMALSIGLLLDAAIIVIDNIFRHLRQNIAVGEAINKGVKEVSGAIISSTLSSIIIFIPIIMMKSSEAQLFIDLAFTISSALMASVVVALVVLPAAARKLLSKDKIVIEEENTQDSKWVNRFTAPARSSWLKYALLAFGLPFALAISYWAAPSFDVLPSPNQNNVNAMILFNEPLSHEAAEQRIAKRVYSRIEAARQLPNTPKFEVYGMFCNTGVCQLYFYPEEEGKFNEFRAWLKEDILTDLPGTVSYVMPGKLLNFALPDNRVIELHLKGDTLPELQKAGRGLLTHLQEAFPDAKVTEDSPLYNRVSRIEFSPNREQLVHLGLTPAKLNEKLVALTDGLYLGHLYAQGNALPLYLKGQAASSIDTLMNTEIAIPGIGLVPLHQLAEVEMSLAPSELLRVDGEATVALEIEPPEGAAIGEFLEQVKLEIAAYIEAYGNEQIYFGYMGSADNLSEFLQEFLNLLAVSVVILTVLMWMTLKSWRLAFAVILSLPLAVMGGMLNLYLIDSIDSQNLDVITMIGFIILLGLVINNAILLVSQFQTGISNGLSQFEAIKLAIKIRRRPIYMSTGTSILGMLPLMLNPADGAEIYRGLAAVIVGGMSMSALLSLSFMSALLSIGYFAKTSYEEELNINSSEINQVT</sequence>
<evidence type="ECO:0000313" key="2">
    <source>
        <dbReference type="EMBL" id="RZQ53808.1"/>
    </source>
</evidence>
<dbReference type="PANTHER" id="PTHR32063:SF0">
    <property type="entry name" value="SWARMING MOTILITY PROTEIN SWRC"/>
    <property type="match status" value="1"/>
</dbReference>
<gene>
    <name evidence="2" type="ORF">C1E23_06940</name>
</gene>
<feature type="transmembrane region" description="Helical" evidence="1">
    <location>
        <begin position="516"/>
        <end position="537"/>
    </location>
</feature>
<dbReference type="RefSeq" id="WP_130254887.1">
    <property type="nucleotide sequence ID" value="NZ_PPSX01000021.1"/>
</dbReference>
<proteinExistence type="predicted"/>
<dbReference type="SUPFAM" id="SSF82693">
    <property type="entry name" value="Multidrug efflux transporter AcrB pore domain, PN1, PN2, PC1 and PC2 subdomains"/>
    <property type="match status" value="1"/>
</dbReference>
<organism evidence="2 3">
    <name type="scientific">Pseudoalteromonas phenolica</name>
    <dbReference type="NCBI Taxonomy" id="161398"/>
    <lineage>
        <taxon>Bacteria</taxon>
        <taxon>Pseudomonadati</taxon>
        <taxon>Pseudomonadota</taxon>
        <taxon>Gammaproteobacteria</taxon>
        <taxon>Alteromonadales</taxon>
        <taxon>Pseudoalteromonadaceae</taxon>
        <taxon>Pseudoalteromonas</taxon>
    </lineage>
</organism>
<keyword evidence="1" id="KW-1133">Transmembrane helix</keyword>
<dbReference type="InterPro" id="IPR027463">
    <property type="entry name" value="AcrB_DN_DC_subdom"/>
</dbReference>
<name>A0A4V2EJW9_9GAMM</name>
<dbReference type="SUPFAM" id="SSF82714">
    <property type="entry name" value="Multidrug efflux transporter AcrB TolC docking domain, DN and DC subdomains"/>
    <property type="match status" value="2"/>
</dbReference>
<feature type="transmembrane region" description="Helical" evidence="1">
    <location>
        <begin position="870"/>
        <end position="890"/>
    </location>
</feature>
<dbReference type="PROSITE" id="PS51257">
    <property type="entry name" value="PROKAR_LIPOPROTEIN"/>
    <property type="match status" value="1"/>
</dbReference>
<dbReference type="Gene3D" id="3.30.70.1430">
    <property type="entry name" value="Multidrug efflux transporter AcrB pore domain"/>
    <property type="match status" value="2"/>
</dbReference>
<protein>
    <recommendedName>
        <fullName evidence="4">AcrB/AcrD/AcrF family protein</fullName>
    </recommendedName>
</protein>
<accession>A0A4V2EJW9</accession>
<dbReference type="SUPFAM" id="SSF82866">
    <property type="entry name" value="Multidrug efflux transporter AcrB transmembrane domain"/>
    <property type="match status" value="2"/>
</dbReference>
<keyword evidence="1" id="KW-0472">Membrane</keyword>
<reference evidence="2 3" key="1">
    <citation type="submission" date="2018-01" db="EMBL/GenBank/DDBJ databases">
        <title>Co-occurrence of chitin degradation, pigmentation and bioactivity in marine Pseudoalteromonas.</title>
        <authorList>
            <person name="Paulsen S."/>
            <person name="Gram L."/>
            <person name="Machado H."/>
        </authorList>
    </citation>
    <scope>NUCLEOTIDE SEQUENCE [LARGE SCALE GENOMIC DNA]</scope>
    <source>
        <strain evidence="2 3">S3898</strain>
    </source>
</reference>
<evidence type="ECO:0008006" key="4">
    <source>
        <dbReference type="Google" id="ProtNLM"/>
    </source>
</evidence>
<feature type="transmembrane region" description="Helical" evidence="1">
    <location>
        <begin position="428"/>
        <end position="448"/>
    </location>
</feature>
<evidence type="ECO:0000313" key="3">
    <source>
        <dbReference type="Proteomes" id="UP000291338"/>
    </source>
</evidence>
<dbReference type="Gene3D" id="1.20.1640.10">
    <property type="entry name" value="Multidrug efflux transporter AcrB transmembrane domain"/>
    <property type="match status" value="2"/>
</dbReference>
<dbReference type="Gene3D" id="3.30.70.1320">
    <property type="entry name" value="Multidrug efflux transporter AcrB pore domain like"/>
    <property type="match status" value="1"/>
</dbReference>
<evidence type="ECO:0000256" key="1">
    <source>
        <dbReference type="SAM" id="Phobius"/>
    </source>
</evidence>
<feature type="transmembrane region" description="Helical" evidence="1">
    <location>
        <begin position="979"/>
        <end position="1008"/>
    </location>
</feature>
<comment type="caution">
    <text evidence="2">The sequence shown here is derived from an EMBL/GenBank/DDBJ whole genome shotgun (WGS) entry which is preliminary data.</text>
</comment>
<dbReference type="PANTHER" id="PTHR32063">
    <property type="match status" value="1"/>
</dbReference>
<dbReference type="AlphaFoldDB" id="A0A4V2EJW9"/>
<dbReference type="InterPro" id="IPR001036">
    <property type="entry name" value="Acrflvin-R"/>
</dbReference>
<dbReference type="Gene3D" id="3.30.2090.10">
    <property type="entry name" value="Multidrug efflux transporter AcrB TolC docking domain, DN and DC subdomains"/>
    <property type="match status" value="2"/>
</dbReference>
<dbReference type="GO" id="GO:0042910">
    <property type="term" value="F:xenobiotic transmembrane transporter activity"/>
    <property type="evidence" value="ECO:0007669"/>
    <property type="project" value="TreeGrafter"/>
</dbReference>